<evidence type="ECO:0000256" key="1">
    <source>
        <dbReference type="SAM" id="MobiDB-lite"/>
    </source>
</evidence>
<dbReference type="Proteomes" id="UP001620461">
    <property type="component" value="Unassembled WGS sequence"/>
</dbReference>
<comment type="caution">
    <text evidence="2">The sequence shown here is derived from an EMBL/GenBank/DDBJ whole genome shotgun (WGS) entry which is preliminary data.</text>
</comment>
<reference evidence="2 3" key="1">
    <citation type="submission" date="2020-10" db="EMBL/GenBank/DDBJ databases">
        <title>Phylogeny of dyella-like bacteria.</title>
        <authorList>
            <person name="Fu J."/>
        </authorList>
    </citation>
    <scope>NUCLEOTIDE SEQUENCE [LARGE SCALE GENOMIC DNA]</scope>
    <source>
        <strain evidence="2 3">JP1</strain>
    </source>
</reference>
<feature type="region of interest" description="Disordered" evidence="1">
    <location>
        <begin position="1"/>
        <end position="32"/>
    </location>
</feature>
<keyword evidence="3" id="KW-1185">Reference proteome</keyword>
<organism evidence="2 3">
    <name type="scientific">Dyella jejuensis</name>
    <dbReference type="NCBI Taxonomy" id="1432009"/>
    <lineage>
        <taxon>Bacteria</taxon>
        <taxon>Pseudomonadati</taxon>
        <taxon>Pseudomonadota</taxon>
        <taxon>Gammaproteobacteria</taxon>
        <taxon>Lysobacterales</taxon>
        <taxon>Rhodanobacteraceae</taxon>
        <taxon>Dyella</taxon>
    </lineage>
</organism>
<protein>
    <submittedName>
        <fullName evidence="2">Uncharacterized protein</fullName>
    </submittedName>
</protein>
<sequence length="57" mass="6189">MSNQSVDTEINPTTGMPASPAGMHRPHHDAVDTADIAAHDEVLHDAALRESMVRMPR</sequence>
<name>A0ABW8JGK1_9GAMM</name>
<evidence type="ECO:0000313" key="2">
    <source>
        <dbReference type="EMBL" id="MFK2899619.1"/>
    </source>
</evidence>
<dbReference type="EMBL" id="JADIKJ010000003">
    <property type="protein sequence ID" value="MFK2899619.1"/>
    <property type="molecule type" value="Genomic_DNA"/>
</dbReference>
<accession>A0ABW8JGK1</accession>
<feature type="compositionally biased region" description="Polar residues" evidence="1">
    <location>
        <begin position="1"/>
        <end position="16"/>
    </location>
</feature>
<gene>
    <name evidence="2" type="ORF">ISP15_04660</name>
</gene>
<evidence type="ECO:0000313" key="3">
    <source>
        <dbReference type="Proteomes" id="UP001620461"/>
    </source>
</evidence>
<proteinExistence type="predicted"/>
<dbReference type="RefSeq" id="WP_404545609.1">
    <property type="nucleotide sequence ID" value="NZ_JADIKJ010000003.1"/>
</dbReference>